<organism evidence="3 4">
    <name type="scientific">Prosthecochloris marina</name>
    <dbReference type="NCBI Taxonomy" id="2017681"/>
    <lineage>
        <taxon>Bacteria</taxon>
        <taxon>Pseudomonadati</taxon>
        <taxon>Chlorobiota</taxon>
        <taxon>Chlorobiia</taxon>
        <taxon>Chlorobiales</taxon>
        <taxon>Chlorobiaceae</taxon>
        <taxon>Prosthecochloris</taxon>
    </lineage>
</organism>
<comment type="similarity">
    <text evidence="1">Belongs to the Mg-chelatase subunit H family.</text>
</comment>
<dbReference type="AlphaFoldDB" id="A0A317TB94"/>
<dbReference type="GO" id="GO:0051116">
    <property type="term" value="F:cobaltochelatase activity"/>
    <property type="evidence" value="ECO:0007669"/>
    <property type="project" value="InterPro"/>
</dbReference>
<dbReference type="Pfam" id="PF02514">
    <property type="entry name" value="CobN-Mg_chel"/>
    <property type="match status" value="1"/>
</dbReference>
<dbReference type="GO" id="GO:0015995">
    <property type="term" value="P:chlorophyll biosynthetic process"/>
    <property type="evidence" value="ECO:0007669"/>
    <property type="project" value="InterPro"/>
</dbReference>
<dbReference type="NCBIfam" id="TIGR02025">
    <property type="entry name" value="BchH"/>
    <property type="match status" value="1"/>
</dbReference>
<dbReference type="InterPro" id="IPR003672">
    <property type="entry name" value="CobN/Mg_chltase"/>
</dbReference>
<dbReference type="EMBL" id="PDNZ01000001">
    <property type="protein sequence ID" value="PWW83257.1"/>
    <property type="molecule type" value="Genomic_DNA"/>
</dbReference>
<gene>
    <name evidence="3" type="ORF">CR164_01490</name>
</gene>
<dbReference type="NCBIfam" id="TIGR02257">
    <property type="entry name" value="cobalto_cobN"/>
    <property type="match status" value="1"/>
</dbReference>
<evidence type="ECO:0000259" key="2">
    <source>
        <dbReference type="Pfam" id="PF02514"/>
    </source>
</evidence>
<dbReference type="RefSeq" id="WP_110022137.1">
    <property type="nucleotide sequence ID" value="NZ_PDNZ01000001.1"/>
</dbReference>
<protein>
    <submittedName>
        <fullName evidence="3">Cobalamin biosynthesis protein CobN</fullName>
    </submittedName>
</protein>
<reference evidence="4" key="1">
    <citation type="submission" date="2017-10" db="EMBL/GenBank/DDBJ databases">
        <authorList>
            <person name="Gaisin V.A."/>
            <person name="Rysina M.S."/>
            <person name="Grouzdev D.S."/>
        </authorList>
    </citation>
    <scope>NUCLEOTIDE SEQUENCE [LARGE SCALE GENOMIC DNA]</scope>
    <source>
        <strain evidence="4">V1</strain>
    </source>
</reference>
<dbReference type="InterPro" id="IPR011771">
    <property type="entry name" value="BchH"/>
</dbReference>
<keyword evidence="4" id="KW-1185">Reference proteome</keyword>
<dbReference type="PANTHER" id="PTHR44119">
    <property type="entry name" value="MAGNESIUM-CHELATASE SUBUNIT CHLH, CHLOROPLASTIC"/>
    <property type="match status" value="1"/>
</dbReference>
<accession>A0A317TB94</accession>
<feature type="domain" description="CobN/magnesium chelatase" evidence="2">
    <location>
        <begin position="128"/>
        <end position="1238"/>
    </location>
</feature>
<dbReference type="GO" id="GO:0009236">
    <property type="term" value="P:cobalamin biosynthetic process"/>
    <property type="evidence" value="ECO:0007669"/>
    <property type="project" value="InterPro"/>
</dbReference>
<evidence type="ECO:0000256" key="1">
    <source>
        <dbReference type="ARBA" id="ARBA00010851"/>
    </source>
</evidence>
<evidence type="ECO:0000313" key="4">
    <source>
        <dbReference type="Proteomes" id="UP000246278"/>
    </source>
</evidence>
<dbReference type="GO" id="GO:0016851">
    <property type="term" value="F:magnesium chelatase activity"/>
    <property type="evidence" value="ECO:0007669"/>
    <property type="project" value="InterPro"/>
</dbReference>
<sequence>MKHFTLCYFSTSPSEIPSLSAGVRRYIDDGGSVSVKARLRSQLSTPAQAAEFVRQAVESDVLIVRLMGGKTSFPPFDDFLEAYRLRKSEGRKAPLLFIHSAGGDEEALELAHEHSELFGTEKGDAVSRYLMNGGMENFRNMLRYLHNILFSADILVEAPRRMPHEGIYHPDFPAFDDIDGYLEKHVDPAKPTVGVWFYQSYFIDGDLAAFDCLIREIERQGANVIAVFHLRYKDAIRGNRGSDYVADTFFKDHNGRSRIDVLINPLLFSLTLNSKDYDDILPGLDVPFLQALMTFQPYEQWKASLQGLGTMEVSFSAAQPEFDGALVTVPFATREDVGTDTLTGAELVRIMPVEERVRKLVSIALRWAALRHKPNAEKRIAVIFHHYPPRNDRIGCAVGLDSFESVKLLLERMASEGYKIDRQYEKGDDLARELLEGMTCDQRWLTPDRMAEKTEATAGPDEYRPWHEALPVNVREKMEENWGNVPGDLFVDGNSLLFPGTVNGNVFITIQPPRGKLERQDQLVHDPDIPPPHHYLAYYRWLREIFRVDAVMHVGKHGSLEWLPGKALGLSGECFPDLAIMDFPNIYPYIINDPSEGTQAKRRSYCCIVDHLTPVFTNADLYEEMASLDNLLKDYAAARSSDPGKLEVLKPMIWDALVEADLDKDTGFGREGAMADFDGFLEHLHRYLDDIADTMISDGLHTLGLCPEGERLVELVVQMTRLEQGEAPSLRESILRARGYDIDELIENKGCPVFGVTAKTGGQVIREAHDTALELVRMLSRHDYAEDCLISIRKVMPEVTSDDVMKSLRYICSDLVPRIRKVSDEIDSAFKGFDGRFVEPGPSGAPTRGQADILPTGRNFYSIDPQKIPTPAAWKVGMSLGDALVERYLEEKGDYPRSIGVILFGGATMRSGGDDLAEIFYLMGVKPVWKKGSGYVEGLEIIPSSELKWPRLDIVPRISGFFRDAFPLLVDRIDDAVKMVAALNEPPEINMLRRNVLSDAESYRKDGMNEDEAMREATFRVFGCPPGTYGAGVEELIESKNWETQADLADNYVRYSSHAYGRRSYGKQKPATFRKVLSRLDATVKNEDSREYDMFSCTDYYNYYGGLITAAKQERGALPFALVGDSSDPERVKVRSTFEEAKHIFRSRLLNPKWLDGLKRHGYKGAGDISKMMDVILGWDATAEVVEDWMYERVAGRYVLDEEMKRWMQEVNPYARQNILDKLLEAIGRGMWNASEEMKQRLQEEYLETEGEIEEINE</sequence>
<name>A0A317TB94_9CHLB</name>
<dbReference type="OrthoDB" id="9757976at2"/>
<dbReference type="PANTHER" id="PTHR44119:SF7">
    <property type="entry name" value="MAGNESIUM CHELATASE SUBUNIT"/>
    <property type="match status" value="1"/>
</dbReference>
<proteinExistence type="inferred from homology"/>
<comment type="caution">
    <text evidence="3">The sequence shown here is derived from an EMBL/GenBank/DDBJ whole genome shotgun (WGS) entry which is preliminary data.</text>
</comment>
<dbReference type="CDD" id="cd10150">
    <property type="entry name" value="CobN_like"/>
    <property type="match status" value="1"/>
</dbReference>
<dbReference type="Proteomes" id="UP000246278">
    <property type="component" value="Unassembled WGS sequence"/>
</dbReference>
<evidence type="ECO:0000313" key="3">
    <source>
        <dbReference type="EMBL" id="PWW83257.1"/>
    </source>
</evidence>
<dbReference type="InterPro" id="IPR011953">
    <property type="entry name" value="Cobalto_CobN"/>
</dbReference>